<dbReference type="Proteomes" id="UP001357452">
    <property type="component" value="Unassembled WGS sequence"/>
</dbReference>
<evidence type="ECO:0000313" key="1">
    <source>
        <dbReference type="EMBL" id="MEE6187642.1"/>
    </source>
</evidence>
<dbReference type="InterPro" id="IPR027863">
    <property type="entry name" value="DUF4623"/>
</dbReference>
<dbReference type="RefSeq" id="WP_330975050.1">
    <property type="nucleotide sequence ID" value="NZ_JAZGLY010000005.1"/>
</dbReference>
<protein>
    <submittedName>
        <fullName evidence="1">DUF4623 domain-containing protein</fullName>
    </submittedName>
</protein>
<sequence length="475" mass="51652">MKRILQYKIIFVILAAVLFATSCQKKYPGNVDSPYEVVLKAIKIVNAGPGGNQVVEGVVDEVTKTVWFPRIDPATDFSAIKFEAEMSEGAQLDKESYAFEFEEGESAKSIIIKVVNQKRFREYLVTLRLLVPVFGADFDKPTLYDFSNNATKYPDFTSQLTRWTGFDGEYVLIVSRAATGPHLLKVSDLKNNVINPIPLNLTGVSGGTFAYSSGAQINGHTYICNLAGSATAQLKIYHWTDPSQPPTLIGNITPADHGVAGGRYGDNMSMDLDENGNGYMFFGDNNGGAVNPRDILRVKVTNYTTLSEPTSIPAQAGITAWMTMTRVPGTGDYIQTGYAAPIRLVNEAGVVDYALSNTAVPLNGADARVFTFNQERYLIMTGAARAASDATDFYVYDITQGSNTKEALEIFNEKASKPQLYKFSLKGASNAAPGTQSGFFITKDGSGNDEKLTLFAASTDAGFIIVEFPKKTLED</sequence>
<dbReference type="Pfam" id="PF15416">
    <property type="entry name" value="DUF4623"/>
    <property type="match status" value="1"/>
</dbReference>
<accession>A0ABU7RI08</accession>
<reference evidence="1 2" key="1">
    <citation type="submission" date="2024-01" db="EMBL/GenBank/DDBJ databases">
        <title>Niabella digestum sp. nov., isolated from waste digestion system.</title>
        <authorList>
            <person name="Zhang L."/>
        </authorList>
    </citation>
    <scope>NUCLEOTIDE SEQUENCE [LARGE SCALE GENOMIC DNA]</scope>
    <source>
        <strain evidence="1 2">A18</strain>
    </source>
</reference>
<dbReference type="Gene3D" id="2.60.40.2340">
    <property type="match status" value="1"/>
</dbReference>
<evidence type="ECO:0000313" key="2">
    <source>
        <dbReference type="Proteomes" id="UP001357452"/>
    </source>
</evidence>
<gene>
    <name evidence="1" type="ORF">V2H41_10185</name>
</gene>
<keyword evidence="2" id="KW-1185">Reference proteome</keyword>
<dbReference type="PROSITE" id="PS51257">
    <property type="entry name" value="PROKAR_LIPOPROTEIN"/>
    <property type="match status" value="1"/>
</dbReference>
<proteinExistence type="predicted"/>
<comment type="caution">
    <text evidence="1">The sequence shown here is derived from an EMBL/GenBank/DDBJ whole genome shotgun (WGS) entry which is preliminary data.</text>
</comment>
<dbReference type="EMBL" id="JAZGLY010000005">
    <property type="protein sequence ID" value="MEE6187642.1"/>
    <property type="molecule type" value="Genomic_DNA"/>
</dbReference>
<organism evidence="1 2">
    <name type="scientific">Niabella digestorum</name>
    <dbReference type="NCBI Taxonomy" id="3117701"/>
    <lineage>
        <taxon>Bacteria</taxon>
        <taxon>Pseudomonadati</taxon>
        <taxon>Bacteroidota</taxon>
        <taxon>Chitinophagia</taxon>
        <taxon>Chitinophagales</taxon>
        <taxon>Chitinophagaceae</taxon>
        <taxon>Niabella</taxon>
    </lineage>
</organism>
<name>A0ABU7RI08_9BACT</name>